<organism evidence="2 3">
    <name type="scientific">Novosphingobium tardum</name>
    <dbReference type="NCBI Taxonomy" id="1538021"/>
    <lineage>
        <taxon>Bacteria</taxon>
        <taxon>Pseudomonadati</taxon>
        <taxon>Pseudomonadota</taxon>
        <taxon>Alphaproteobacteria</taxon>
        <taxon>Sphingomonadales</taxon>
        <taxon>Sphingomonadaceae</taxon>
        <taxon>Novosphingobium</taxon>
    </lineage>
</organism>
<keyword evidence="3" id="KW-1185">Reference proteome</keyword>
<name>A0ABV8RNA5_9SPHN</name>
<evidence type="ECO:0000313" key="3">
    <source>
        <dbReference type="Proteomes" id="UP001595828"/>
    </source>
</evidence>
<proteinExistence type="predicted"/>
<accession>A0ABV8RNA5</accession>
<feature type="region of interest" description="Disordered" evidence="1">
    <location>
        <begin position="27"/>
        <end position="49"/>
    </location>
</feature>
<reference evidence="3" key="1">
    <citation type="journal article" date="2019" name="Int. J. Syst. Evol. Microbiol.">
        <title>The Global Catalogue of Microorganisms (GCM) 10K type strain sequencing project: providing services to taxonomists for standard genome sequencing and annotation.</title>
        <authorList>
            <consortium name="The Broad Institute Genomics Platform"/>
            <consortium name="The Broad Institute Genome Sequencing Center for Infectious Disease"/>
            <person name="Wu L."/>
            <person name="Ma J."/>
        </authorList>
    </citation>
    <scope>NUCLEOTIDE SEQUENCE [LARGE SCALE GENOMIC DNA]</scope>
    <source>
        <strain evidence="3">CGMCC 1.12989</strain>
    </source>
</reference>
<dbReference type="Proteomes" id="UP001595828">
    <property type="component" value="Unassembled WGS sequence"/>
</dbReference>
<sequence length="49" mass="5493">MTSPPPRSPAAPSREKRLAAQLRENLRRRKAQARALKPRDSGEANDEPD</sequence>
<dbReference type="EMBL" id="JBHSDR010000003">
    <property type="protein sequence ID" value="MFC4294040.1"/>
    <property type="molecule type" value="Genomic_DNA"/>
</dbReference>
<protein>
    <submittedName>
        <fullName evidence="2">Uncharacterized protein</fullName>
    </submittedName>
</protein>
<dbReference type="RefSeq" id="WP_379537511.1">
    <property type="nucleotide sequence ID" value="NZ_JBHSDR010000003.1"/>
</dbReference>
<evidence type="ECO:0000256" key="1">
    <source>
        <dbReference type="SAM" id="MobiDB-lite"/>
    </source>
</evidence>
<comment type="caution">
    <text evidence="2">The sequence shown here is derived from an EMBL/GenBank/DDBJ whole genome shotgun (WGS) entry which is preliminary data.</text>
</comment>
<gene>
    <name evidence="2" type="ORF">ACFO0A_03080</name>
</gene>
<evidence type="ECO:0000313" key="2">
    <source>
        <dbReference type="EMBL" id="MFC4294040.1"/>
    </source>
</evidence>